<dbReference type="AlphaFoldDB" id="A0AAV9U7L5"/>
<dbReference type="Proteomes" id="UP001375240">
    <property type="component" value="Unassembled WGS sequence"/>
</dbReference>
<reference evidence="2 3" key="1">
    <citation type="submission" date="2019-10" db="EMBL/GenBank/DDBJ databases">
        <authorList>
            <person name="Palmer J.M."/>
        </authorList>
    </citation>
    <scope>NUCLEOTIDE SEQUENCE [LARGE SCALE GENOMIC DNA]</scope>
    <source>
        <strain evidence="2 3">TWF696</strain>
    </source>
</reference>
<feature type="region of interest" description="Disordered" evidence="1">
    <location>
        <begin position="714"/>
        <end position="733"/>
    </location>
</feature>
<feature type="compositionally biased region" description="Low complexity" evidence="1">
    <location>
        <begin position="850"/>
        <end position="859"/>
    </location>
</feature>
<feature type="region of interest" description="Disordered" evidence="1">
    <location>
        <begin position="826"/>
        <end position="912"/>
    </location>
</feature>
<feature type="compositionally biased region" description="Low complexity" evidence="1">
    <location>
        <begin position="714"/>
        <end position="726"/>
    </location>
</feature>
<sequence>MPKLKVDPALIAAAQATVALDSYADWTARRVATYSRVLETALAKIKREVELASYSGKSVSTVSFKQLFTAPESATKWEWDPKTENNLMNEVQIRRTTQQTRKQGYADASASRRRGIALHPRRPVPLKSEHSGRSSVFDNYLQNPTLRRNLLISGANPAVRPHYATVLQQHASILKPRDSPSRTGGNVPSLAVLSARAFGRAIVMARDPEDLQGDYSWYSYCDEDSCMYYLLTETLRGHITQLLCDALAQEWFPADLASTLIAQSVYAGDSPLTETLFRAAYHGSFDQSRSIARRKGELAPDPFSHILRMPDVLFRQIGIAVDDRPEIMLDAWFRDVMFAGIGEIGIHAELPRLTTSCLELLLGIEVWEEGLQRRRMNRSGKAMRRKYESFDRAWLFQAKEVVQSKAADVAQDLVERLFEVGWGTLDTTPETRTTAREAVRELVQHMISWAHAFNHPHKEASEGSSITARTLALCAALLPGEDDASLSQKEVAEELVRLLLVTMIEASEDQYSTTHDESADTFDLPDLASYIAGVVSRVYDSPAQQQGFVENLLSMAMGDQKPDLTHTPASEDKTRLQQKRQSYILAIFAYHLATSLAETSKSKAAHSFASQVEHRLVGLRISKKGLLKASDLKTPKFSNLIKDLAMSEAKSNRWVYEPMLKEWVEVPADSTTTSEERKVSRKLNFAQTQPRKVGRPRFSTSTLQRLSERIYDSAEASANDEASANESDGEIDGTTLFLDSTETTLMETDILDSSLSNILKSASPVKPAAPIFTFTGSSHTGDKLSRIFNQSKSACGVKRPREDSTSIFGGMENRCTKSTDNDIHMTGVDAVANSGTPRRKRGRPKKHTKTTTMMITAPTGDQDSAYEPDDSDFPKDTSHSRKRRRTSQELSKSPERVVKRGRGRPPRMSSSSMKIDVYQDELDLITARAAAVSVRGNSEGSGSGVVFGSTNKNKLNLRVGLRKRNDGVKGSVKGRYGRGRPRRVAV</sequence>
<evidence type="ECO:0000256" key="1">
    <source>
        <dbReference type="SAM" id="MobiDB-lite"/>
    </source>
</evidence>
<dbReference type="EMBL" id="JAVHNQ010000012">
    <property type="protein sequence ID" value="KAK6335646.1"/>
    <property type="molecule type" value="Genomic_DNA"/>
</dbReference>
<evidence type="ECO:0000313" key="3">
    <source>
        <dbReference type="Proteomes" id="UP001375240"/>
    </source>
</evidence>
<dbReference type="GO" id="GO:0003677">
    <property type="term" value="F:DNA binding"/>
    <property type="evidence" value="ECO:0007669"/>
    <property type="project" value="InterPro"/>
</dbReference>
<organism evidence="2 3">
    <name type="scientific">Orbilia brochopaga</name>
    <dbReference type="NCBI Taxonomy" id="3140254"/>
    <lineage>
        <taxon>Eukaryota</taxon>
        <taxon>Fungi</taxon>
        <taxon>Dikarya</taxon>
        <taxon>Ascomycota</taxon>
        <taxon>Pezizomycotina</taxon>
        <taxon>Orbiliomycetes</taxon>
        <taxon>Orbiliales</taxon>
        <taxon>Orbiliaceae</taxon>
        <taxon>Orbilia</taxon>
    </lineage>
</organism>
<accession>A0AAV9U7L5</accession>
<evidence type="ECO:0000313" key="2">
    <source>
        <dbReference type="EMBL" id="KAK6335646.1"/>
    </source>
</evidence>
<dbReference type="SMART" id="SM00384">
    <property type="entry name" value="AT_hook"/>
    <property type="match status" value="3"/>
</dbReference>
<dbReference type="PRINTS" id="PR00929">
    <property type="entry name" value="ATHOOK"/>
</dbReference>
<name>A0AAV9U7L5_9PEZI</name>
<keyword evidence="3" id="KW-1185">Reference proteome</keyword>
<dbReference type="InterPro" id="IPR017956">
    <property type="entry name" value="AT_hook_DNA-bd_motif"/>
</dbReference>
<gene>
    <name evidence="2" type="ORF">TWF696_002413</name>
</gene>
<feature type="region of interest" description="Disordered" evidence="1">
    <location>
        <begin position="94"/>
        <end position="114"/>
    </location>
</feature>
<feature type="compositionally biased region" description="Basic residues" evidence="1">
    <location>
        <begin position="837"/>
        <end position="849"/>
    </location>
</feature>
<proteinExistence type="predicted"/>
<comment type="caution">
    <text evidence="2">The sequence shown here is derived from an EMBL/GenBank/DDBJ whole genome shotgun (WGS) entry which is preliminary data.</text>
</comment>
<protein>
    <submittedName>
        <fullName evidence="2">Uncharacterized protein</fullName>
    </submittedName>
</protein>